<dbReference type="OrthoDB" id="488160at2"/>
<dbReference type="Proteomes" id="UP000292235">
    <property type="component" value="Chromosome"/>
</dbReference>
<name>A0A4P6Q2Z4_9ACTN</name>
<dbReference type="InterPro" id="IPR006442">
    <property type="entry name" value="Antitoxin_Phd/YefM"/>
</dbReference>
<dbReference type="KEGG" id="strr:EKD16_06885"/>
<dbReference type="RefSeq" id="WP_131097582.1">
    <property type="nucleotide sequence ID" value="NZ_CP036455.1"/>
</dbReference>
<dbReference type="InterPro" id="IPR036165">
    <property type="entry name" value="YefM-like_sf"/>
</dbReference>
<dbReference type="AlphaFoldDB" id="A0A4P6Q2Z4"/>
<gene>
    <name evidence="3" type="ORF">EKD16_06885</name>
</gene>
<dbReference type="Pfam" id="PF02604">
    <property type="entry name" value="PhdYeFM_antitox"/>
    <property type="match status" value="1"/>
</dbReference>
<sequence>MNEVTLQDAGARLGSLIARAARTGESVRITRDGCAAGVLVSVETYAELQELRRDRDRRLLAEQAAADARGEIAWIRYPARDRSELARGLNEALDL</sequence>
<dbReference type="SUPFAM" id="SSF143120">
    <property type="entry name" value="YefM-like"/>
    <property type="match status" value="1"/>
</dbReference>
<evidence type="ECO:0000313" key="4">
    <source>
        <dbReference type="Proteomes" id="UP000292235"/>
    </source>
</evidence>
<accession>A0A4P6Q2Z4</accession>
<protein>
    <recommendedName>
        <fullName evidence="2">Antitoxin</fullName>
    </recommendedName>
</protein>
<evidence type="ECO:0000256" key="2">
    <source>
        <dbReference type="RuleBase" id="RU362080"/>
    </source>
</evidence>
<proteinExistence type="inferred from homology"/>
<evidence type="ECO:0000313" key="3">
    <source>
        <dbReference type="EMBL" id="QBI53174.1"/>
    </source>
</evidence>
<comment type="function">
    <text evidence="2">Antitoxin component of a type II toxin-antitoxin (TA) system.</text>
</comment>
<dbReference type="NCBIfam" id="TIGR01552">
    <property type="entry name" value="phd_fam"/>
    <property type="match status" value="1"/>
</dbReference>
<keyword evidence="4" id="KW-1185">Reference proteome</keyword>
<reference evidence="3 4" key="1">
    <citation type="submission" date="2019-02" db="EMBL/GenBank/DDBJ databases">
        <authorList>
            <person name="Khodamoradi S."/>
            <person name="Hahnke R.L."/>
            <person name="Kaempfer P."/>
            <person name="Schumann P."/>
            <person name="Rohde M."/>
            <person name="Steinert M."/>
            <person name="Luzhetskyy A."/>
            <person name="Wink J."/>
            <person name="Ruckert C."/>
        </authorList>
    </citation>
    <scope>NUCLEOTIDE SEQUENCE [LARGE SCALE GENOMIC DNA]</scope>
    <source>
        <strain evidence="3 4">M2</strain>
    </source>
</reference>
<dbReference type="Gene3D" id="3.40.1620.10">
    <property type="entry name" value="YefM-like domain"/>
    <property type="match status" value="1"/>
</dbReference>
<dbReference type="EMBL" id="CP036455">
    <property type="protein sequence ID" value="QBI53174.1"/>
    <property type="molecule type" value="Genomic_DNA"/>
</dbReference>
<evidence type="ECO:0000256" key="1">
    <source>
        <dbReference type="ARBA" id="ARBA00009981"/>
    </source>
</evidence>
<comment type="similarity">
    <text evidence="1 2">Belongs to the phD/YefM antitoxin family.</text>
</comment>
<organism evidence="3 4">
    <name type="scientific">Streptomonospora litoralis</name>
    <dbReference type="NCBI Taxonomy" id="2498135"/>
    <lineage>
        <taxon>Bacteria</taxon>
        <taxon>Bacillati</taxon>
        <taxon>Actinomycetota</taxon>
        <taxon>Actinomycetes</taxon>
        <taxon>Streptosporangiales</taxon>
        <taxon>Nocardiopsidaceae</taxon>
        <taxon>Streptomonospora</taxon>
    </lineage>
</organism>